<feature type="transmembrane region" description="Helical" evidence="2">
    <location>
        <begin position="200"/>
        <end position="227"/>
    </location>
</feature>
<keyword evidence="5" id="KW-1185">Reference proteome</keyword>
<evidence type="ECO:0000313" key="4">
    <source>
        <dbReference type="EMBL" id="OCB90936.1"/>
    </source>
</evidence>
<evidence type="ECO:0000313" key="5">
    <source>
        <dbReference type="Proteomes" id="UP000757232"/>
    </source>
</evidence>
<dbReference type="PANTHER" id="PTHR40465:SF1">
    <property type="entry name" value="DUF6534 DOMAIN-CONTAINING PROTEIN"/>
    <property type="match status" value="1"/>
</dbReference>
<feature type="transmembrane region" description="Helical" evidence="2">
    <location>
        <begin position="233"/>
        <end position="254"/>
    </location>
</feature>
<proteinExistence type="predicted"/>
<dbReference type="Pfam" id="PF20152">
    <property type="entry name" value="DUF6534"/>
    <property type="match status" value="1"/>
</dbReference>
<feature type="region of interest" description="Disordered" evidence="1">
    <location>
        <begin position="311"/>
        <end position="339"/>
    </location>
</feature>
<dbReference type="InterPro" id="IPR045339">
    <property type="entry name" value="DUF6534"/>
</dbReference>
<dbReference type="EMBL" id="LNZH02000113">
    <property type="protein sequence ID" value="OCB90936.1"/>
    <property type="molecule type" value="Genomic_DNA"/>
</dbReference>
<feature type="transmembrane region" description="Helical" evidence="2">
    <location>
        <begin position="54"/>
        <end position="78"/>
    </location>
</feature>
<accession>A0A9Q5I3M0</accession>
<sequence length="339" mass="37252">MASASGISVSQVHSTFGCLFLSVVFTSVLWGIGCLQLFLYYEKYWKTDKDWLKVYLLVIWILDTAHQIMLLHADYLLLVRSLADAAYLSHLPKSGTSTAIVTTIIDALVQAMFVWRSWHLSNRNLMLAGILSTAVLGQFVVNLWYFSQIIILTELSQLSTVVHVDLALNSTMAFTDTLLAVALMWLLWRSHSGMKRTAPILNRLITYTVGTGLVTSLCTITGLIGAIVLPNALIYLLMNLILPKLYFNCLLASLNARSHLRGALSNDAGGLSIHLDNYPSASNGSSNVISRSFNKVSSSRVIECRVDIDIEPESDPHSKPTSKASLSDNGSAGMHCLRA</sequence>
<keyword evidence="2" id="KW-1133">Transmembrane helix</keyword>
<evidence type="ECO:0000259" key="3">
    <source>
        <dbReference type="Pfam" id="PF20152"/>
    </source>
</evidence>
<dbReference type="Proteomes" id="UP000757232">
    <property type="component" value="Unassembled WGS sequence"/>
</dbReference>
<name>A0A9Q5I3M0_SANBA</name>
<protein>
    <recommendedName>
        <fullName evidence="3">DUF6534 domain-containing protein</fullName>
    </recommendedName>
</protein>
<feature type="transmembrane region" description="Helical" evidence="2">
    <location>
        <begin position="20"/>
        <end position="42"/>
    </location>
</feature>
<gene>
    <name evidence="4" type="ORF">A7U60_g1847</name>
</gene>
<keyword evidence="2" id="KW-0812">Transmembrane</keyword>
<feature type="transmembrane region" description="Helical" evidence="2">
    <location>
        <begin position="166"/>
        <end position="188"/>
    </location>
</feature>
<feature type="domain" description="DUF6534" evidence="3">
    <location>
        <begin position="173"/>
        <end position="259"/>
    </location>
</feature>
<evidence type="ECO:0000256" key="1">
    <source>
        <dbReference type="SAM" id="MobiDB-lite"/>
    </source>
</evidence>
<dbReference type="AlphaFoldDB" id="A0A9Q5I3M0"/>
<evidence type="ECO:0000256" key="2">
    <source>
        <dbReference type="SAM" id="Phobius"/>
    </source>
</evidence>
<dbReference type="OrthoDB" id="2884999at2759"/>
<comment type="caution">
    <text evidence="4">The sequence shown here is derived from an EMBL/GenBank/DDBJ whole genome shotgun (WGS) entry which is preliminary data.</text>
</comment>
<organism evidence="4 5">
    <name type="scientific">Sanghuangporus baumii</name>
    <name type="common">Phellinus baumii</name>
    <dbReference type="NCBI Taxonomy" id="108892"/>
    <lineage>
        <taxon>Eukaryota</taxon>
        <taxon>Fungi</taxon>
        <taxon>Dikarya</taxon>
        <taxon>Basidiomycota</taxon>
        <taxon>Agaricomycotina</taxon>
        <taxon>Agaricomycetes</taxon>
        <taxon>Hymenochaetales</taxon>
        <taxon>Hymenochaetaceae</taxon>
        <taxon>Sanghuangporus</taxon>
    </lineage>
</organism>
<feature type="transmembrane region" description="Helical" evidence="2">
    <location>
        <begin position="125"/>
        <end position="146"/>
    </location>
</feature>
<keyword evidence="2" id="KW-0472">Membrane</keyword>
<dbReference type="PANTHER" id="PTHR40465">
    <property type="entry name" value="CHROMOSOME 1, WHOLE GENOME SHOTGUN SEQUENCE"/>
    <property type="match status" value="1"/>
</dbReference>
<reference evidence="4" key="1">
    <citation type="submission" date="2016-06" db="EMBL/GenBank/DDBJ databases">
        <title>Draft Genome sequence of the fungus Inonotus baumii.</title>
        <authorList>
            <person name="Zhu H."/>
            <person name="Lin W."/>
        </authorList>
    </citation>
    <scope>NUCLEOTIDE SEQUENCE</scope>
    <source>
        <strain evidence="4">821</strain>
    </source>
</reference>
<feature type="transmembrane region" description="Helical" evidence="2">
    <location>
        <begin position="98"/>
        <end position="118"/>
    </location>
</feature>
<feature type="compositionally biased region" description="Polar residues" evidence="1">
    <location>
        <begin position="319"/>
        <end position="330"/>
    </location>
</feature>